<dbReference type="PANTHER" id="PTHR21137:SF35">
    <property type="entry name" value="ODORANT RECEPTOR 19A-RELATED"/>
    <property type="match status" value="1"/>
</dbReference>
<keyword evidence="6 10" id="KW-1133">Transmembrane helix</keyword>
<name>A0A0M4EKK3_DROBS</name>
<keyword evidence="2" id="KW-1003">Cell membrane</keyword>
<dbReference type="GO" id="GO:0005886">
    <property type="term" value="C:plasma membrane"/>
    <property type="evidence" value="ECO:0007669"/>
    <property type="project" value="UniProtKB-SubCell"/>
</dbReference>
<dbReference type="AlphaFoldDB" id="A0A0M4EKK3"/>
<dbReference type="GO" id="GO:0007165">
    <property type="term" value="P:signal transduction"/>
    <property type="evidence" value="ECO:0007669"/>
    <property type="project" value="UniProtKB-KW"/>
</dbReference>
<feature type="non-terminal residue" evidence="11">
    <location>
        <position position="390"/>
    </location>
</feature>
<feature type="transmembrane region" description="Helical" evidence="10">
    <location>
        <begin position="268"/>
        <end position="289"/>
    </location>
</feature>
<keyword evidence="5" id="KW-0552">Olfaction</keyword>
<feature type="transmembrane region" description="Helical" evidence="10">
    <location>
        <begin position="42"/>
        <end position="62"/>
    </location>
</feature>
<evidence type="ECO:0000256" key="4">
    <source>
        <dbReference type="ARBA" id="ARBA00022692"/>
    </source>
</evidence>
<keyword evidence="8" id="KW-0675">Receptor</keyword>
<dbReference type="EMBL" id="CP012525">
    <property type="protein sequence ID" value="ALC43797.1"/>
    <property type="molecule type" value="Genomic_DNA"/>
</dbReference>
<evidence type="ECO:0000256" key="1">
    <source>
        <dbReference type="ARBA" id="ARBA00004651"/>
    </source>
</evidence>
<feature type="transmembrane region" description="Helical" evidence="10">
    <location>
        <begin position="295"/>
        <end position="314"/>
    </location>
</feature>
<protein>
    <submittedName>
        <fullName evidence="11">Or67d</fullName>
    </submittedName>
</protein>
<sequence>MKSVPAEDKSCLAGYSRIIYMIRVCTRIVGADVIDPNYRLTWVTYIIISLLTNFFLCTFYSMYVGYKSSGDFTVILQVICFVGAGVQATVKLICFINYPDTLRVSQIFLHETYKKYEKFEGQYTVVLQRSLDMTRMIIKAIACMYIMIAISLIFFPLVYYIVQKKKILIMQFLVPGLDPYSNHGFFLLTCLHASCLCLGAFGNFSSDMYILIFIGNVSLVKNILRCKLNDLNVRLEQGAEPAEVRYAMQDIVRWHMEYLNMLVRMQKMCFWIIIAMVGCNAVSILATLYCHMKGIWPAAPFLLIFSFMNLYLYCGLGTMVDSANSDCANIIYTECRWYDLPVVEQRFILLMLRKAQNTASLSIGSMAPLTVNTALQLTKTVYSVVMLMMR</sequence>
<keyword evidence="12" id="KW-1185">Reference proteome</keyword>
<dbReference type="STRING" id="30019.A0A0M4EKK3"/>
<evidence type="ECO:0000256" key="9">
    <source>
        <dbReference type="ARBA" id="ARBA00023224"/>
    </source>
</evidence>
<accession>A0A0M4EKK3</accession>
<feature type="transmembrane region" description="Helical" evidence="10">
    <location>
        <begin position="136"/>
        <end position="162"/>
    </location>
</feature>
<keyword evidence="4 10" id="KW-0812">Transmembrane</keyword>
<evidence type="ECO:0000313" key="11">
    <source>
        <dbReference type="EMBL" id="ALC43797.1"/>
    </source>
</evidence>
<dbReference type="GO" id="GO:0005549">
    <property type="term" value="F:odorant binding"/>
    <property type="evidence" value="ECO:0007669"/>
    <property type="project" value="InterPro"/>
</dbReference>
<evidence type="ECO:0000256" key="3">
    <source>
        <dbReference type="ARBA" id="ARBA00022606"/>
    </source>
</evidence>
<evidence type="ECO:0000256" key="8">
    <source>
        <dbReference type="ARBA" id="ARBA00023170"/>
    </source>
</evidence>
<evidence type="ECO:0000256" key="6">
    <source>
        <dbReference type="ARBA" id="ARBA00022989"/>
    </source>
</evidence>
<keyword evidence="9" id="KW-0807">Transducer</keyword>
<feature type="transmembrane region" description="Helical" evidence="10">
    <location>
        <begin position="183"/>
        <end position="202"/>
    </location>
</feature>
<keyword evidence="3" id="KW-0716">Sensory transduction</keyword>
<gene>
    <name evidence="11" type="ORF">Dbus_chr3Lg963</name>
</gene>
<dbReference type="Pfam" id="PF02949">
    <property type="entry name" value="7tm_6"/>
    <property type="match status" value="1"/>
</dbReference>
<evidence type="ECO:0000256" key="2">
    <source>
        <dbReference type="ARBA" id="ARBA00022475"/>
    </source>
</evidence>
<dbReference type="InterPro" id="IPR004117">
    <property type="entry name" value="7tm6_olfct_rcpt"/>
</dbReference>
<keyword evidence="7 10" id="KW-0472">Membrane</keyword>
<organism evidence="11 12">
    <name type="scientific">Drosophila busckii</name>
    <name type="common">Fruit fly</name>
    <dbReference type="NCBI Taxonomy" id="30019"/>
    <lineage>
        <taxon>Eukaryota</taxon>
        <taxon>Metazoa</taxon>
        <taxon>Ecdysozoa</taxon>
        <taxon>Arthropoda</taxon>
        <taxon>Hexapoda</taxon>
        <taxon>Insecta</taxon>
        <taxon>Pterygota</taxon>
        <taxon>Neoptera</taxon>
        <taxon>Endopterygota</taxon>
        <taxon>Diptera</taxon>
        <taxon>Brachycera</taxon>
        <taxon>Muscomorpha</taxon>
        <taxon>Ephydroidea</taxon>
        <taxon>Drosophilidae</taxon>
        <taxon>Drosophila</taxon>
    </lineage>
</organism>
<feature type="transmembrane region" description="Helical" evidence="10">
    <location>
        <begin position="74"/>
        <end position="98"/>
    </location>
</feature>
<dbReference type="PANTHER" id="PTHR21137">
    <property type="entry name" value="ODORANT RECEPTOR"/>
    <property type="match status" value="1"/>
</dbReference>
<reference evidence="11 12" key="1">
    <citation type="submission" date="2015-08" db="EMBL/GenBank/DDBJ databases">
        <title>Ancestral chromatin configuration constrains chromatin evolution on differentiating sex chromosomes in Drosophila.</title>
        <authorList>
            <person name="Zhou Q."/>
            <person name="Bachtrog D."/>
        </authorList>
    </citation>
    <scope>NUCLEOTIDE SEQUENCE [LARGE SCALE GENOMIC DNA]</scope>
    <source>
        <tissue evidence="11">Whole larvae</tissue>
    </source>
</reference>
<dbReference type="OMA" id="FIQVMSS"/>
<proteinExistence type="predicted"/>
<comment type="subcellular location">
    <subcellularLocation>
        <location evidence="1">Cell membrane</location>
        <topology evidence="1">Multi-pass membrane protein</topology>
    </subcellularLocation>
</comment>
<dbReference type="OrthoDB" id="6765072at2759"/>
<dbReference type="GO" id="GO:0004984">
    <property type="term" value="F:olfactory receptor activity"/>
    <property type="evidence" value="ECO:0007669"/>
    <property type="project" value="InterPro"/>
</dbReference>
<evidence type="ECO:0000256" key="7">
    <source>
        <dbReference type="ARBA" id="ARBA00023136"/>
    </source>
</evidence>
<dbReference type="Proteomes" id="UP000494163">
    <property type="component" value="Chromosome 3L"/>
</dbReference>
<evidence type="ECO:0000256" key="5">
    <source>
        <dbReference type="ARBA" id="ARBA00022725"/>
    </source>
</evidence>
<evidence type="ECO:0000256" key="10">
    <source>
        <dbReference type="SAM" id="Phobius"/>
    </source>
</evidence>
<evidence type="ECO:0000313" key="12">
    <source>
        <dbReference type="Proteomes" id="UP000494163"/>
    </source>
</evidence>